<feature type="transmembrane region" description="Helical" evidence="7">
    <location>
        <begin position="46"/>
        <end position="65"/>
    </location>
</feature>
<evidence type="ECO:0000259" key="8">
    <source>
        <dbReference type="Pfam" id="PF02308"/>
    </source>
</evidence>
<comment type="similarity">
    <text evidence="2">Belongs to the MgtC/SapB family.</text>
</comment>
<reference evidence="9" key="1">
    <citation type="submission" date="2021-01" db="EMBL/GenBank/DDBJ databases">
        <title>Whole genome shotgun sequence of Sphaerimonospora thailandensis NBRC 107569.</title>
        <authorList>
            <person name="Komaki H."/>
            <person name="Tamura T."/>
        </authorList>
    </citation>
    <scope>NUCLEOTIDE SEQUENCE</scope>
    <source>
        <strain evidence="9">NBRC 107569</strain>
    </source>
</reference>
<name>A0A8J3RAS3_9ACTN</name>
<evidence type="ECO:0000256" key="3">
    <source>
        <dbReference type="ARBA" id="ARBA00022475"/>
    </source>
</evidence>
<feature type="domain" description="MgtC/SapB/SrpB/YhiD N-terminal" evidence="8">
    <location>
        <begin position="25"/>
        <end position="154"/>
    </location>
</feature>
<comment type="subcellular location">
    <subcellularLocation>
        <location evidence="1">Cell membrane</location>
        <topology evidence="1">Multi-pass membrane protein</topology>
    </subcellularLocation>
</comment>
<dbReference type="Proteomes" id="UP000610966">
    <property type="component" value="Unassembled WGS sequence"/>
</dbReference>
<dbReference type="InterPro" id="IPR049177">
    <property type="entry name" value="MgtC_SapB_SrpB_YhiD_N"/>
</dbReference>
<evidence type="ECO:0000256" key="2">
    <source>
        <dbReference type="ARBA" id="ARBA00009298"/>
    </source>
</evidence>
<dbReference type="AlphaFoldDB" id="A0A8J3RAS3"/>
<evidence type="ECO:0000256" key="4">
    <source>
        <dbReference type="ARBA" id="ARBA00022692"/>
    </source>
</evidence>
<evidence type="ECO:0000256" key="1">
    <source>
        <dbReference type="ARBA" id="ARBA00004651"/>
    </source>
</evidence>
<dbReference type="GO" id="GO:0005886">
    <property type="term" value="C:plasma membrane"/>
    <property type="evidence" value="ECO:0007669"/>
    <property type="project" value="UniProtKB-SubCell"/>
</dbReference>
<dbReference type="RefSeq" id="WP_204017954.1">
    <property type="nucleotide sequence ID" value="NZ_BOOG01000048.1"/>
</dbReference>
<evidence type="ECO:0000256" key="6">
    <source>
        <dbReference type="ARBA" id="ARBA00023136"/>
    </source>
</evidence>
<feature type="transmembrane region" description="Helical" evidence="7">
    <location>
        <begin position="18"/>
        <end position="37"/>
    </location>
</feature>
<sequence length="269" mass="27856">MGTSAAGVLAAAPPGGEGWSEVVKLGLAFVLSALIGLEREWRNKSAGLRTHTLVGVGAALFMLVSKYGFGDVITSELVVLDPSRMAAQIVSGIGFIGGGVIFVRRDAVRGLTTAAVVWVVAAVGAAAGAGLPILATGVAVGHFLVVFGLTPIANRLPRPARLPFQLRLTYLEISEALPEVLETCRRRKFTVSDVSVERSAFHVEHGHLMEAGRDNGREHLLGEQVAGSSKTSAVLSMRGTGSIPDLVAEVAALSGIVTVSGGVSETPNE</sequence>
<keyword evidence="5 7" id="KW-1133">Transmembrane helix</keyword>
<feature type="transmembrane region" description="Helical" evidence="7">
    <location>
        <begin position="110"/>
        <end position="127"/>
    </location>
</feature>
<organism evidence="9 10">
    <name type="scientific">Sphaerimonospora thailandensis</name>
    <dbReference type="NCBI Taxonomy" id="795644"/>
    <lineage>
        <taxon>Bacteria</taxon>
        <taxon>Bacillati</taxon>
        <taxon>Actinomycetota</taxon>
        <taxon>Actinomycetes</taxon>
        <taxon>Streptosporangiales</taxon>
        <taxon>Streptosporangiaceae</taxon>
        <taxon>Sphaerimonospora</taxon>
    </lineage>
</organism>
<dbReference type="InterPro" id="IPR003416">
    <property type="entry name" value="MgtC/SapB/SrpB/YhiD_fam"/>
</dbReference>
<evidence type="ECO:0000256" key="7">
    <source>
        <dbReference type="SAM" id="Phobius"/>
    </source>
</evidence>
<feature type="transmembrane region" description="Helical" evidence="7">
    <location>
        <begin position="85"/>
        <end position="103"/>
    </location>
</feature>
<evidence type="ECO:0000313" key="10">
    <source>
        <dbReference type="Proteomes" id="UP000610966"/>
    </source>
</evidence>
<keyword evidence="10" id="KW-1185">Reference proteome</keyword>
<keyword evidence="4 7" id="KW-0812">Transmembrane</keyword>
<protein>
    <recommendedName>
        <fullName evidence="8">MgtC/SapB/SrpB/YhiD N-terminal domain-containing protein</fullName>
    </recommendedName>
</protein>
<dbReference type="Pfam" id="PF02308">
    <property type="entry name" value="MgtC"/>
    <property type="match status" value="1"/>
</dbReference>
<accession>A0A8J3RAS3</accession>
<keyword evidence="3" id="KW-1003">Cell membrane</keyword>
<dbReference type="EMBL" id="BOOG01000048">
    <property type="protein sequence ID" value="GIH72262.1"/>
    <property type="molecule type" value="Genomic_DNA"/>
</dbReference>
<comment type="caution">
    <text evidence="9">The sequence shown here is derived from an EMBL/GenBank/DDBJ whole genome shotgun (WGS) entry which is preliminary data.</text>
</comment>
<dbReference type="PRINTS" id="PR01837">
    <property type="entry name" value="MGTCSAPBPROT"/>
</dbReference>
<proteinExistence type="inferred from homology"/>
<dbReference type="PANTHER" id="PTHR33778">
    <property type="entry name" value="PROTEIN MGTC"/>
    <property type="match status" value="1"/>
</dbReference>
<gene>
    <name evidence="9" type="ORF">Mth01_45150</name>
</gene>
<evidence type="ECO:0000256" key="5">
    <source>
        <dbReference type="ARBA" id="ARBA00022989"/>
    </source>
</evidence>
<evidence type="ECO:0000313" key="9">
    <source>
        <dbReference type="EMBL" id="GIH72262.1"/>
    </source>
</evidence>
<keyword evidence="6 7" id="KW-0472">Membrane</keyword>
<dbReference type="PANTHER" id="PTHR33778:SF1">
    <property type="entry name" value="MAGNESIUM TRANSPORTER YHID-RELATED"/>
    <property type="match status" value="1"/>
</dbReference>